<dbReference type="InterPro" id="IPR005225">
    <property type="entry name" value="Small_GTP-bd"/>
</dbReference>
<dbReference type="EMBL" id="JAODUO010000209">
    <property type="protein sequence ID" value="KAK2186221.1"/>
    <property type="molecule type" value="Genomic_DNA"/>
</dbReference>
<dbReference type="Proteomes" id="UP001209878">
    <property type="component" value="Unassembled WGS sequence"/>
</dbReference>
<evidence type="ECO:0000256" key="1">
    <source>
        <dbReference type="ARBA" id="ARBA00001946"/>
    </source>
</evidence>
<keyword evidence="6" id="KW-0547">Nucleotide-binding</keyword>
<dbReference type="GO" id="GO:0015031">
    <property type="term" value="P:protein transport"/>
    <property type="evidence" value="ECO:0007669"/>
    <property type="project" value="UniProtKB-KW"/>
</dbReference>
<keyword evidence="7" id="KW-0378">Hydrolase</keyword>
<evidence type="ECO:0000256" key="4">
    <source>
        <dbReference type="ARBA" id="ARBA00022448"/>
    </source>
</evidence>
<evidence type="ECO:0000256" key="6">
    <source>
        <dbReference type="ARBA" id="ARBA00022741"/>
    </source>
</evidence>
<evidence type="ECO:0000256" key="5">
    <source>
        <dbReference type="ARBA" id="ARBA00022723"/>
    </source>
</evidence>
<comment type="caution">
    <text evidence="19">The sequence shown here is derived from an EMBL/GenBank/DDBJ whole genome shotgun (WGS) entry which is preliminary data.</text>
</comment>
<comment type="function">
    <text evidence="17">The small GTPases Rab are key regulators of intracellular membrane trafficking, from the formation of transport vesicles to their fusion with membranes. Rabs cycle between an inactive GDP-bound form and an active GTP-bound form that is able to recruit to membranes different sets of downstream effectors directly responsible for vesicle formation, movement, tethering and fusion.</text>
</comment>
<keyword evidence="5" id="KW-0479">Metal-binding</keyword>
<dbReference type="SMART" id="SM00173">
    <property type="entry name" value="RAS"/>
    <property type="match status" value="1"/>
</dbReference>
<evidence type="ECO:0000313" key="19">
    <source>
        <dbReference type="EMBL" id="KAK2186221.1"/>
    </source>
</evidence>
<dbReference type="InterPro" id="IPR050227">
    <property type="entry name" value="Rab"/>
</dbReference>
<sequence>MKLNFDPRVKDACAQNKTGTVGLKVCKAVLVGDVAVGKSCLINRFCHSVFDMDYKATIGVDFEVEKFSVLSVPFNLQIWDTAGQERFKCIAASYYRGSNVVIVVFDLSDIDSMSHTPQWKEDACKCASDPHIFLVGTKKDLVSDAAFADIEFEAMKLANEINAEFWAVSSKTGENVREFFFRLVSLTFDKAILNELETRKSPVAQIGSNLISEWLCL</sequence>
<keyword evidence="8" id="KW-0460">Magnesium</keyword>
<keyword evidence="11" id="KW-0342">GTP-binding</keyword>
<dbReference type="FunFam" id="3.40.50.300:FF:000707">
    <property type="entry name" value="RAB36, member RAS oncogene family"/>
    <property type="match status" value="1"/>
</dbReference>
<evidence type="ECO:0000256" key="15">
    <source>
        <dbReference type="ARBA" id="ARBA00037794"/>
    </source>
</evidence>
<evidence type="ECO:0000256" key="11">
    <source>
        <dbReference type="ARBA" id="ARBA00023134"/>
    </source>
</evidence>
<evidence type="ECO:0000256" key="16">
    <source>
        <dbReference type="ARBA" id="ARBA00047660"/>
    </source>
</evidence>
<dbReference type="GO" id="GO:0046872">
    <property type="term" value="F:metal ion binding"/>
    <property type="evidence" value="ECO:0007669"/>
    <property type="project" value="UniProtKB-KW"/>
</dbReference>
<dbReference type="GO" id="GO:0005525">
    <property type="term" value="F:GTP binding"/>
    <property type="evidence" value="ECO:0007669"/>
    <property type="project" value="UniProtKB-KW"/>
</dbReference>
<evidence type="ECO:0000256" key="7">
    <source>
        <dbReference type="ARBA" id="ARBA00022801"/>
    </source>
</evidence>
<dbReference type="PANTHER" id="PTHR47977">
    <property type="entry name" value="RAS-RELATED PROTEIN RAB"/>
    <property type="match status" value="1"/>
</dbReference>
<proteinExistence type="inferred from homology"/>
<dbReference type="AlphaFoldDB" id="A0AAD9P1E0"/>
<dbReference type="SUPFAM" id="SSF52540">
    <property type="entry name" value="P-loop containing nucleoside triphosphate hydrolases"/>
    <property type="match status" value="1"/>
</dbReference>
<dbReference type="Gene3D" id="3.40.50.300">
    <property type="entry name" value="P-loop containing nucleotide triphosphate hydrolases"/>
    <property type="match status" value="1"/>
</dbReference>
<comment type="subcellular location">
    <subcellularLocation>
        <location evidence="15">Golgi apparatus membrane</location>
        <topology evidence="15">Lipid-anchor</topology>
    </subcellularLocation>
</comment>
<dbReference type="SMART" id="SM00176">
    <property type="entry name" value="RAN"/>
    <property type="match status" value="1"/>
</dbReference>
<dbReference type="Pfam" id="PF00071">
    <property type="entry name" value="Ras"/>
    <property type="match status" value="1"/>
</dbReference>
<evidence type="ECO:0000256" key="17">
    <source>
        <dbReference type="ARBA" id="ARBA00058763"/>
    </source>
</evidence>
<keyword evidence="20" id="KW-1185">Reference proteome</keyword>
<keyword evidence="9" id="KW-0653">Protein transport</keyword>
<evidence type="ECO:0000256" key="8">
    <source>
        <dbReference type="ARBA" id="ARBA00022842"/>
    </source>
</evidence>
<comment type="catalytic activity">
    <reaction evidence="16">
        <text>GTP + H2O = GDP + phosphate + H(+)</text>
        <dbReference type="Rhea" id="RHEA:19669"/>
        <dbReference type="ChEBI" id="CHEBI:15377"/>
        <dbReference type="ChEBI" id="CHEBI:15378"/>
        <dbReference type="ChEBI" id="CHEBI:37565"/>
        <dbReference type="ChEBI" id="CHEBI:43474"/>
        <dbReference type="ChEBI" id="CHEBI:58189"/>
        <dbReference type="EC" id="3.6.5.2"/>
    </reaction>
    <physiologicalReaction direction="left-to-right" evidence="16">
        <dbReference type="Rhea" id="RHEA:19670"/>
    </physiologicalReaction>
</comment>
<keyword evidence="14" id="KW-0636">Prenylation</keyword>
<evidence type="ECO:0000256" key="3">
    <source>
        <dbReference type="ARBA" id="ARBA00011984"/>
    </source>
</evidence>
<keyword evidence="10" id="KW-0333">Golgi apparatus</keyword>
<name>A0AAD9P1E0_RIDPI</name>
<dbReference type="GO" id="GO:0003925">
    <property type="term" value="F:G protein activity"/>
    <property type="evidence" value="ECO:0007669"/>
    <property type="project" value="UniProtKB-EC"/>
</dbReference>
<evidence type="ECO:0000256" key="14">
    <source>
        <dbReference type="ARBA" id="ARBA00023289"/>
    </source>
</evidence>
<protein>
    <recommendedName>
        <fullName evidence="18">Ras-related protein Rab-36</fullName>
        <ecNumber evidence="3">3.6.5.2</ecNumber>
    </recommendedName>
</protein>
<evidence type="ECO:0000313" key="20">
    <source>
        <dbReference type="Proteomes" id="UP001209878"/>
    </source>
</evidence>
<evidence type="ECO:0000256" key="2">
    <source>
        <dbReference type="ARBA" id="ARBA00006270"/>
    </source>
</evidence>
<evidence type="ECO:0000256" key="10">
    <source>
        <dbReference type="ARBA" id="ARBA00023034"/>
    </source>
</evidence>
<dbReference type="SMART" id="SM00174">
    <property type="entry name" value="RHO"/>
    <property type="match status" value="1"/>
</dbReference>
<evidence type="ECO:0000256" key="9">
    <source>
        <dbReference type="ARBA" id="ARBA00022927"/>
    </source>
</evidence>
<evidence type="ECO:0000256" key="18">
    <source>
        <dbReference type="ARBA" id="ARBA00067830"/>
    </source>
</evidence>
<keyword evidence="12" id="KW-0472">Membrane</keyword>
<comment type="similarity">
    <text evidence="2">Belongs to the small GTPase superfamily. Rab family.</text>
</comment>
<gene>
    <name evidence="19" type="ORF">NP493_210g03035</name>
</gene>
<dbReference type="EC" id="3.6.5.2" evidence="3"/>
<reference evidence="19" key="1">
    <citation type="journal article" date="2023" name="Mol. Biol. Evol.">
        <title>Third-Generation Sequencing Reveals the Adaptive Role of the Epigenome in Three Deep-Sea Polychaetes.</title>
        <authorList>
            <person name="Perez M."/>
            <person name="Aroh O."/>
            <person name="Sun Y."/>
            <person name="Lan Y."/>
            <person name="Juniper S.K."/>
            <person name="Young C.R."/>
            <person name="Angers B."/>
            <person name="Qian P.Y."/>
        </authorList>
    </citation>
    <scope>NUCLEOTIDE SEQUENCE</scope>
    <source>
        <strain evidence="19">R07B-5</strain>
    </source>
</reference>
<keyword evidence="13" id="KW-0449">Lipoprotein</keyword>
<evidence type="ECO:0000256" key="13">
    <source>
        <dbReference type="ARBA" id="ARBA00023288"/>
    </source>
</evidence>
<comment type="cofactor">
    <cofactor evidence="1">
        <name>Mg(2+)</name>
        <dbReference type="ChEBI" id="CHEBI:18420"/>
    </cofactor>
</comment>
<dbReference type="PROSITE" id="PS51421">
    <property type="entry name" value="RAS"/>
    <property type="match status" value="1"/>
</dbReference>
<dbReference type="InterPro" id="IPR001806">
    <property type="entry name" value="Small_GTPase"/>
</dbReference>
<evidence type="ECO:0000256" key="12">
    <source>
        <dbReference type="ARBA" id="ARBA00023136"/>
    </source>
</evidence>
<keyword evidence="4" id="KW-0813">Transport</keyword>
<organism evidence="19 20">
    <name type="scientific">Ridgeia piscesae</name>
    <name type="common">Tubeworm</name>
    <dbReference type="NCBI Taxonomy" id="27915"/>
    <lineage>
        <taxon>Eukaryota</taxon>
        <taxon>Metazoa</taxon>
        <taxon>Spiralia</taxon>
        <taxon>Lophotrochozoa</taxon>
        <taxon>Annelida</taxon>
        <taxon>Polychaeta</taxon>
        <taxon>Sedentaria</taxon>
        <taxon>Canalipalpata</taxon>
        <taxon>Sabellida</taxon>
        <taxon>Siboglinidae</taxon>
        <taxon>Ridgeia</taxon>
    </lineage>
</organism>
<dbReference type="GO" id="GO:0000139">
    <property type="term" value="C:Golgi membrane"/>
    <property type="evidence" value="ECO:0007669"/>
    <property type="project" value="UniProtKB-SubCell"/>
</dbReference>
<dbReference type="InterPro" id="IPR027417">
    <property type="entry name" value="P-loop_NTPase"/>
</dbReference>
<dbReference type="SMART" id="SM00175">
    <property type="entry name" value="RAB"/>
    <property type="match status" value="1"/>
</dbReference>
<dbReference type="PRINTS" id="PR00449">
    <property type="entry name" value="RASTRNSFRMNG"/>
</dbReference>
<dbReference type="PROSITE" id="PS51419">
    <property type="entry name" value="RAB"/>
    <property type="match status" value="1"/>
</dbReference>
<dbReference type="NCBIfam" id="TIGR00231">
    <property type="entry name" value="small_GTP"/>
    <property type="match status" value="1"/>
</dbReference>
<accession>A0AAD9P1E0</accession>